<name>A0AAV9JQ73_9PEZI</name>
<dbReference type="EMBL" id="JAVFHQ010000010">
    <property type="protein sequence ID" value="KAK4547537.1"/>
    <property type="molecule type" value="Genomic_DNA"/>
</dbReference>
<evidence type="ECO:0000256" key="1">
    <source>
        <dbReference type="SAM" id="MobiDB-lite"/>
    </source>
</evidence>
<feature type="region of interest" description="Disordered" evidence="1">
    <location>
        <begin position="197"/>
        <end position="216"/>
    </location>
</feature>
<dbReference type="Proteomes" id="UP001324427">
    <property type="component" value="Unassembled WGS sequence"/>
</dbReference>
<protein>
    <submittedName>
        <fullName evidence="2">Uncharacterized protein</fullName>
    </submittedName>
</protein>
<accession>A0AAV9JQ73</accession>
<evidence type="ECO:0000313" key="2">
    <source>
        <dbReference type="EMBL" id="KAK4547537.1"/>
    </source>
</evidence>
<dbReference type="AlphaFoldDB" id="A0AAV9JQ73"/>
<gene>
    <name evidence="2" type="ORF">LTR36_000494</name>
</gene>
<sequence>MRPRPDTPDLMQTLPPELRNRIYHLALPGQAHLKLPCKEPPLLRTSLQIRSETAPIYFGNSTVYINGRLDLPTFAVAIKPIADIVRECGTRPFKDLVIRMNGAVWPHLDELLPFLEIMRANEFEPATKEYKPSERETYTDYPGKEKTRLPVGTDSIFSLSNEEHGAVEQVLEKAVTLGRRARDEQWTKEELAKAFTGFVARKGKDPKPPRAKRSKP</sequence>
<organism evidence="2 3">
    <name type="scientific">Oleoguttula mirabilis</name>
    <dbReference type="NCBI Taxonomy" id="1507867"/>
    <lineage>
        <taxon>Eukaryota</taxon>
        <taxon>Fungi</taxon>
        <taxon>Dikarya</taxon>
        <taxon>Ascomycota</taxon>
        <taxon>Pezizomycotina</taxon>
        <taxon>Dothideomycetes</taxon>
        <taxon>Dothideomycetidae</taxon>
        <taxon>Mycosphaerellales</taxon>
        <taxon>Teratosphaeriaceae</taxon>
        <taxon>Oleoguttula</taxon>
    </lineage>
</organism>
<keyword evidence="3" id="KW-1185">Reference proteome</keyword>
<reference evidence="2 3" key="1">
    <citation type="submission" date="2021-11" db="EMBL/GenBank/DDBJ databases">
        <title>Black yeast isolated from Biological Soil Crust.</title>
        <authorList>
            <person name="Kurbessoian T."/>
        </authorList>
    </citation>
    <scope>NUCLEOTIDE SEQUENCE [LARGE SCALE GENOMIC DNA]</scope>
    <source>
        <strain evidence="2 3">CCFEE 5522</strain>
    </source>
</reference>
<evidence type="ECO:0000313" key="3">
    <source>
        <dbReference type="Proteomes" id="UP001324427"/>
    </source>
</evidence>
<proteinExistence type="predicted"/>
<comment type="caution">
    <text evidence="2">The sequence shown here is derived from an EMBL/GenBank/DDBJ whole genome shotgun (WGS) entry which is preliminary data.</text>
</comment>